<proteinExistence type="predicted"/>
<accession>A0ABW0NN89</accession>
<evidence type="ECO:0000256" key="5">
    <source>
        <dbReference type="ARBA" id="ARBA00022989"/>
    </source>
</evidence>
<evidence type="ECO:0000259" key="10">
    <source>
        <dbReference type="PROSITE" id="PS51779"/>
    </source>
</evidence>
<organism evidence="11 12">
    <name type="scientific">Lysinimonas soli</name>
    <dbReference type="NCBI Taxonomy" id="1074233"/>
    <lineage>
        <taxon>Bacteria</taxon>
        <taxon>Bacillati</taxon>
        <taxon>Actinomycetota</taxon>
        <taxon>Actinomycetes</taxon>
        <taxon>Micrococcales</taxon>
        <taxon>Microbacteriaceae</taxon>
        <taxon>Lysinimonas</taxon>
    </lineage>
</organism>
<feature type="compositionally biased region" description="Basic and acidic residues" evidence="8">
    <location>
        <begin position="74"/>
        <end position="84"/>
    </location>
</feature>
<dbReference type="InterPro" id="IPR034746">
    <property type="entry name" value="POTRA"/>
</dbReference>
<dbReference type="Gene3D" id="3.10.20.310">
    <property type="entry name" value="membrane protein fhac"/>
    <property type="match status" value="1"/>
</dbReference>
<gene>
    <name evidence="11" type="ORF">ACFPJ4_04530</name>
</gene>
<evidence type="ECO:0000256" key="8">
    <source>
        <dbReference type="SAM" id="MobiDB-lite"/>
    </source>
</evidence>
<reference evidence="12" key="1">
    <citation type="journal article" date="2019" name="Int. J. Syst. Evol. Microbiol.">
        <title>The Global Catalogue of Microorganisms (GCM) 10K type strain sequencing project: providing services to taxonomists for standard genome sequencing and annotation.</title>
        <authorList>
            <consortium name="The Broad Institute Genomics Platform"/>
            <consortium name="The Broad Institute Genome Sequencing Center for Infectious Disease"/>
            <person name="Wu L."/>
            <person name="Ma J."/>
        </authorList>
    </citation>
    <scope>NUCLEOTIDE SEQUENCE [LARGE SCALE GENOMIC DNA]</scope>
    <source>
        <strain evidence="12">CGMCC 4.6997</strain>
    </source>
</reference>
<evidence type="ECO:0000256" key="6">
    <source>
        <dbReference type="ARBA" id="ARBA00023136"/>
    </source>
</evidence>
<evidence type="ECO:0000256" key="3">
    <source>
        <dbReference type="ARBA" id="ARBA00022618"/>
    </source>
</evidence>
<evidence type="ECO:0000256" key="2">
    <source>
        <dbReference type="ARBA" id="ARBA00022475"/>
    </source>
</evidence>
<evidence type="ECO:0000313" key="11">
    <source>
        <dbReference type="EMBL" id="MFC5501505.1"/>
    </source>
</evidence>
<evidence type="ECO:0000256" key="7">
    <source>
        <dbReference type="ARBA" id="ARBA00023306"/>
    </source>
</evidence>
<name>A0ABW0NN89_9MICO</name>
<keyword evidence="2" id="KW-1003">Cell membrane</keyword>
<evidence type="ECO:0000313" key="12">
    <source>
        <dbReference type="Proteomes" id="UP001596039"/>
    </source>
</evidence>
<keyword evidence="4 9" id="KW-0812">Transmembrane</keyword>
<keyword evidence="3" id="KW-0132">Cell division</keyword>
<dbReference type="RefSeq" id="WP_386739092.1">
    <property type="nucleotide sequence ID" value="NZ_JBHSMG010000001.1"/>
</dbReference>
<dbReference type="Pfam" id="PF08478">
    <property type="entry name" value="POTRA_1"/>
    <property type="match status" value="1"/>
</dbReference>
<evidence type="ECO:0000256" key="9">
    <source>
        <dbReference type="SAM" id="Phobius"/>
    </source>
</evidence>
<dbReference type="PANTHER" id="PTHR37820:SF1">
    <property type="entry name" value="CELL DIVISION PROTEIN FTSQ"/>
    <property type="match status" value="1"/>
</dbReference>
<sequence length="335" mass="35236">MKRPEGVSGPASTPPAMSPTPPARADRAAKARKPAPASPATRTPAPPPVAPKRAAPDPVSPPRDSSTRTAPGASRDRSAKAEFRAAERARKRFERAEVKRFTRRARRRRAGWFAAALIALGLMGLVLAAVFSPLLALRTITVDGTSRLDSAKLEKAVDGQLGTPLALLDYGRITRELSAFRLIRSYSTEVLPPDTLVIHVVERAPVGAIQSATAFDLVDPAGVVVDSSATRPAGYPLIQLGNGRLDGPGFASMTQVLRALPAALLAKVDTITAQTRDDVTLSLVGSNQRVVWGSSDDSDAKAQVLADLIVLHGGDGPGEYDVSAPGTAVFHRDGS</sequence>
<dbReference type="InterPro" id="IPR013685">
    <property type="entry name" value="POTRA_FtsQ_type"/>
</dbReference>
<feature type="compositionally biased region" description="Pro residues" evidence="8">
    <location>
        <begin position="12"/>
        <end position="22"/>
    </location>
</feature>
<evidence type="ECO:0000256" key="4">
    <source>
        <dbReference type="ARBA" id="ARBA00022692"/>
    </source>
</evidence>
<feature type="compositionally biased region" description="Low complexity" evidence="8">
    <location>
        <begin position="34"/>
        <end position="43"/>
    </location>
</feature>
<keyword evidence="6 9" id="KW-0472">Membrane</keyword>
<keyword evidence="12" id="KW-1185">Reference proteome</keyword>
<dbReference type="PANTHER" id="PTHR37820">
    <property type="entry name" value="CELL DIVISION PROTEIN DIVIB"/>
    <property type="match status" value="1"/>
</dbReference>
<keyword evidence="7" id="KW-0131">Cell cycle</keyword>
<comment type="subcellular location">
    <subcellularLocation>
        <location evidence="1">Membrane</location>
    </subcellularLocation>
</comment>
<keyword evidence="5 9" id="KW-1133">Transmembrane helix</keyword>
<feature type="transmembrane region" description="Helical" evidence="9">
    <location>
        <begin position="110"/>
        <end position="131"/>
    </location>
</feature>
<dbReference type="Proteomes" id="UP001596039">
    <property type="component" value="Unassembled WGS sequence"/>
</dbReference>
<feature type="domain" description="POTRA" evidence="10">
    <location>
        <begin position="135"/>
        <end position="203"/>
    </location>
</feature>
<feature type="region of interest" description="Disordered" evidence="8">
    <location>
        <begin position="1"/>
        <end position="84"/>
    </location>
</feature>
<comment type="caution">
    <text evidence="11">The sequence shown here is derived from an EMBL/GenBank/DDBJ whole genome shotgun (WGS) entry which is preliminary data.</text>
</comment>
<evidence type="ECO:0000256" key="1">
    <source>
        <dbReference type="ARBA" id="ARBA00004370"/>
    </source>
</evidence>
<dbReference type="PROSITE" id="PS51779">
    <property type="entry name" value="POTRA"/>
    <property type="match status" value="1"/>
</dbReference>
<dbReference type="InterPro" id="IPR050487">
    <property type="entry name" value="FtsQ_DivIB"/>
</dbReference>
<protein>
    <submittedName>
        <fullName evidence="11">FtsQ-type POTRA domain-containing protein</fullName>
    </submittedName>
</protein>
<dbReference type="EMBL" id="JBHSMG010000001">
    <property type="protein sequence ID" value="MFC5501505.1"/>
    <property type="molecule type" value="Genomic_DNA"/>
</dbReference>